<organism evidence="2 3">
    <name type="scientific">Triparma strigata</name>
    <dbReference type="NCBI Taxonomy" id="1606541"/>
    <lineage>
        <taxon>Eukaryota</taxon>
        <taxon>Sar</taxon>
        <taxon>Stramenopiles</taxon>
        <taxon>Ochrophyta</taxon>
        <taxon>Bolidophyceae</taxon>
        <taxon>Parmales</taxon>
        <taxon>Triparmaceae</taxon>
        <taxon>Triparma</taxon>
    </lineage>
</organism>
<keyword evidence="1" id="KW-0732">Signal</keyword>
<accession>A0A9W7EG52</accession>
<evidence type="ECO:0000313" key="3">
    <source>
        <dbReference type="Proteomes" id="UP001165085"/>
    </source>
</evidence>
<dbReference type="SUPFAM" id="SSF48452">
    <property type="entry name" value="TPR-like"/>
    <property type="match status" value="1"/>
</dbReference>
<evidence type="ECO:0000256" key="1">
    <source>
        <dbReference type="SAM" id="SignalP"/>
    </source>
</evidence>
<dbReference type="InterPro" id="IPR011990">
    <property type="entry name" value="TPR-like_helical_dom_sf"/>
</dbReference>
<keyword evidence="3" id="KW-1185">Reference proteome</keyword>
<dbReference type="AlphaFoldDB" id="A0A9W7EG52"/>
<sequence>MSFLLLRLTLMLCVLKNIPVSTAFLPLTPTRFLTTLNENINPLDLLEASYKSSPPSEPIRSDGLTSVSRLRRTTEVNLIMDLCSESGNDDEAIKNLWDFWHNERGSKGKNALVEVDFYMSQPGTWPNAEDILRDLIFENPQWIEPKNKLATLLFLKGQNYDSSLLCEQILQVKPWHFGCLSGAALVYEKLNHPERSLYMRARMMPDRREDRREWCRIHCENIMKQ</sequence>
<feature type="signal peptide" evidence="1">
    <location>
        <begin position="1"/>
        <end position="23"/>
    </location>
</feature>
<dbReference type="Proteomes" id="UP001165085">
    <property type="component" value="Unassembled WGS sequence"/>
</dbReference>
<reference evidence="3" key="1">
    <citation type="journal article" date="2023" name="Commun. Biol.">
        <title>Genome analysis of Parmales, the sister group of diatoms, reveals the evolutionary specialization of diatoms from phago-mixotrophs to photoautotrophs.</title>
        <authorList>
            <person name="Ban H."/>
            <person name="Sato S."/>
            <person name="Yoshikawa S."/>
            <person name="Yamada K."/>
            <person name="Nakamura Y."/>
            <person name="Ichinomiya M."/>
            <person name="Sato N."/>
            <person name="Blanc-Mathieu R."/>
            <person name="Endo H."/>
            <person name="Kuwata A."/>
            <person name="Ogata H."/>
        </authorList>
    </citation>
    <scope>NUCLEOTIDE SEQUENCE [LARGE SCALE GENOMIC DNA]</scope>
    <source>
        <strain evidence="3">NIES 3701</strain>
    </source>
</reference>
<comment type="caution">
    <text evidence="2">The sequence shown here is derived from an EMBL/GenBank/DDBJ whole genome shotgun (WGS) entry which is preliminary data.</text>
</comment>
<gene>
    <name evidence="2" type="ORF">TrST_g11705</name>
</gene>
<feature type="chain" id="PRO_5040928341" evidence="1">
    <location>
        <begin position="24"/>
        <end position="225"/>
    </location>
</feature>
<evidence type="ECO:0000313" key="2">
    <source>
        <dbReference type="EMBL" id="GMH75388.1"/>
    </source>
</evidence>
<protein>
    <submittedName>
        <fullName evidence="2">Uncharacterized protein</fullName>
    </submittedName>
</protein>
<name>A0A9W7EG52_9STRA</name>
<dbReference type="EMBL" id="BRXY01000189">
    <property type="protein sequence ID" value="GMH75388.1"/>
    <property type="molecule type" value="Genomic_DNA"/>
</dbReference>
<dbReference type="OrthoDB" id="2335338at2759"/>
<proteinExistence type="predicted"/>